<dbReference type="SUPFAM" id="SSF51905">
    <property type="entry name" value="FAD/NAD(P)-binding domain"/>
    <property type="match status" value="1"/>
</dbReference>
<gene>
    <name evidence="3" type="ORF">EV644_104523</name>
</gene>
<dbReference type="PRINTS" id="PR00420">
    <property type="entry name" value="RNGMNOXGNASE"/>
</dbReference>
<feature type="domain" description="FAD-binding" evidence="2">
    <location>
        <begin position="5"/>
        <end position="331"/>
    </location>
</feature>
<protein>
    <submittedName>
        <fullName evidence="3">Flavin-dependent dehydrogenase</fullName>
    </submittedName>
</protein>
<dbReference type="Gene3D" id="3.50.50.60">
    <property type="entry name" value="FAD/NAD(P)-binding domain"/>
    <property type="match status" value="1"/>
</dbReference>
<evidence type="ECO:0000313" key="3">
    <source>
        <dbReference type="EMBL" id="TCO26019.1"/>
    </source>
</evidence>
<organism evidence="3 4">
    <name type="scientific">Kribbella orskensis</name>
    <dbReference type="NCBI Taxonomy" id="2512216"/>
    <lineage>
        <taxon>Bacteria</taxon>
        <taxon>Bacillati</taxon>
        <taxon>Actinomycetota</taxon>
        <taxon>Actinomycetes</taxon>
        <taxon>Propionibacteriales</taxon>
        <taxon>Kribbellaceae</taxon>
        <taxon>Kribbella</taxon>
    </lineage>
</organism>
<proteinExistence type="inferred from homology"/>
<comment type="similarity">
    <text evidence="1">Belongs to the flavin-dependent halogenase family. Bacterial tryptophan halogenase subfamily.</text>
</comment>
<evidence type="ECO:0000256" key="1">
    <source>
        <dbReference type="ARBA" id="ARBA00038396"/>
    </source>
</evidence>
<reference evidence="3 4" key="1">
    <citation type="journal article" date="2015" name="Stand. Genomic Sci.">
        <title>Genomic Encyclopedia of Bacterial and Archaeal Type Strains, Phase III: the genomes of soil and plant-associated and newly described type strains.</title>
        <authorList>
            <person name="Whitman W.B."/>
            <person name="Woyke T."/>
            <person name="Klenk H.P."/>
            <person name="Zhou Y."/>
            <person name="Lilburn T.G."/>
            <person name="Beck B.J."/>
            <person name="De Vos P."/>
            <person name="Vandamme P."/>
            <person name="Eisen J.A."/>
            <person name="Garrity G."/>
            <person name="Hugenholtz P."/>
            <person name="Kyrpides N.C."/>
        </authorList>
    </citation>
    <scope>NUCLEOTIDE SEQUENCE [LARGE SCALE GENOMIC DNA]</scope>
    <source>
        <strain evidence="3 4">VKM Ac-2538</strain>
    </source>
</reference>
<dbReference type="PANTHER" id="PTHR43747:SF1">
    <property type="entry name" value="SLR1998 PROTEIN"/>
    <property type="match status" value="1"/>
</dbReference>
<evidence type="ECO:0000313" key="4">
    <source>
        <dbReference type="Proteomes" id="UP000295818"/>
    </source>
</evidence>
<dbReference type="Pfam" id="PF01494">
    <property type="entry name" value="FAD_binding_3"/>
    <property type="match status" value="1"/>
</dbReference>
<dbReference type="EMBL" id="SLWM01000004">
    <property type="protein sequence ID" value="TCO26019.1"/>
    <property type="molecule type" value="Genomic_DNA"/>
</dbReference>
<evidence type="ECO:0000259" key="2">
    <source>
        <dbReference type="Pfam" id="PF01494"/>
    </source>
</evidence>
<accession>A0ABY2BNL5</accession>
<dbReference type="InterPro" id="IPR050816">
    <property type="entry name" value="Flavin-dep_Halogenase_NPB"/>
</dbReference>
<dbReference type="PANTHER" id="PTHR43747">
    <property type="entry name" value="FAD-BINDING PROTEIN"/>
    <property type="match status" value="1"/>
</dbReference>
<dbReference type="Proteomes" id="UP000295818">
    <property type="component" value="Unassembled WGS sequence"/>
</dbReference>
<dbReference type="Gene3D" id="3.30.9.100">
    <property type="match status" value="1"/>
</dbReference>
<sequence length="365" mass="39583">MPAMYDVVVVGGGPAGTATALRLASTGRSVALLERSHFDHPRVGETLAPAVQPLLRELGVWDRYCALRPLPSWGTRSIWDDPEPAEHSHLASGYASGWHVDRRAFDRMLADAAADAGTDVLMRTSLVNCRYDGAAWNVVCSGERRLAARLVVDATGRSAVLGRSLGARRLAFDRLVGITAQWHGVNVTDEQYLLVEAAADGWWYTAPLPGGAMVGMLMTDADLCRRDRLASAGPWHNRLFATTATAERIGPRSASSALLVYPAASRRTTRLHDVRPWLAVGDAALSVDPISGSGVQRALQTAAGAADTLIGLLDRPGDAATLITQYESARDTECTTYLIERAHYYNAVRRYPTPFWNRRKLHAAA</sequence>
<comment type="caution">
    <text evidence="3">The sequence shown here is derived from an EMBL/GenBank/DDBJ whole genome shotgun (WGS) entry which is preliminary data.</text>
</comment>
<dbReference type="InterPro" id="IPR002938">
    <property type="entry name" value="FAD-bd"/>
</dbReference>
<keyword evidence="4" id="KW-1185">Reference proteome</keyword>
<name>A0ABY2BNL5_9ACTN</name>
<dbReference type="InterPro" id="IPR036188">
    <property type="entry name" value="FAD/NAD-bd_sf"/>
</dbReference>